<evidence type="ECO:0000313" key="1">
    <source>
        <dbReference type="EMBL" id="PBK59761.1"/>
    </source>
</evidence>
<name>A0A2H3ALM1_9AGAR</name>
<protein>
    <submittedName>
        <fullName evidence="1">Uncharacterized protein</fullName>
    </submittedName>
</protein>
<dbReference type="STRING" id="1076256.A0A2H3ALM1"/>
<evidence type="ECO:0000313" key="2">
    <source>
        <dbReference type="Proteomes" id="UP000218334"/>
    </source>
</evidence>
<sequence length="106" mass="12296">MDPTVEPHLAIERFRWRELGRPRLERHSRKCQNCGGVTRTCHVRMQRVTTVVIRDEPDLALVYGQLDDIDFLKKLVQSRKAITTVAKWAYAVLRIFYAVPVYRGGG</sequence>
<dbReference type="EMBL" id="KZ293498">
    <property type="protein sequence ID" value="PBK59761.1"/>
    <property type="molecule type" value="Genomic_DNA"/>
</dbReference>
<reference evidence="2" key="1">
    <citation type="journal article" date="2017" name="Nat. Ecol. Evol.">
        <title>Genome expansion and lineage-specific genetic innovations in the forest pathogenic fungi Armillaria.</title>
        <authorList>
            <person name="Sipos G."/>
            <person name="Prasanna A.N."/>
            <person name="Walter M.C."/>
            <person name="O'Connor E."/>
            <person name="Balint B."/>
            <person name="Krizsan K."/>
            <person name="Kiss B."/>
            <person name="Hess J."/>
            <person name="Varga T."/>
            <person name="Slot J."/>
            <person name="Riley R."/>
            <person name="Boka B."/>
            <person name="Rigling D."/>
            <person name="Barry K."/>
            <person name="Lee J."/>
            <person name="Mihaltcheva S."/>
            <person name="LaButti K."/>
            <person name="Lipzen A."/>
            <person name="Waldron R."/>
            <person name="Moloney N.M."/>
            <person name="Sperisen C."/>
            <person name="Kredics L."/>
            <person name="Vagvoelgyi C."/>
            <person name="Patrignani A."/>
            <person name="Fitzpatrick D."/>
            <person name="Nagy I."/>
            <person name="Doyle S."/>
            <person name="Anderson J.B."/>
            <person name="Grigoriev I.V."/>
            <person name="Gueldener U."/>
            <person name="Muensterkoetter M."/>
            <person name="Nagy L.G."/>
        </authorList>
    </citation>
    <scope>NUCLEOTIDE SEQUENCE [LARGE SCALE GENOMIC DNA]</scope>
    <source>
        <strain evidence="2">28-4</strain>
    </source>
</reference>
<proteinExistence type="predicted"/>
<keyword evidence="2" id="KW-1185">Reference proteome</keyword>
<dbReference type="Proteomes" id="UP000218334">
    <property type="component" value="Unassembled WGS sequence"/>
</dbReference>
<organism evidence="1 2">
    <name type="scientific">Armillaria solidipes</name>
    <dbReference type="NCBI Taxonomy" id="1076256"/>
    <lineage>
        <taxon>Eukaryota</taxon>
        <taxon>Fungi</taxon>
        <taxon>Dikarya</taxon>
        <taxon>Basidiomycota</taxon>
        <taxon>Agaricomycotina</taxon>
        <taxon>Agaricomycetes</taxon>
        <taxon>Agaricomycetidae</taxon>
        <taxon>Agaricales</taxon>
        <taxon>Marasmiineae</taxon>
        <taxon>Physalacriaceae</taxon>
        <taxon>Armillaria</taxon>
    </lineage>
</organism>
<dbReference type="AlphaFoldDB" id="A0A2H3ALM1"/>
<gene>
    <name evidence="1" type="ORF">ARMSODRAFT_966715</name>
</gene>
<accession>A0A2H3ALM1</accession>